<evidence type="ECO:0000256" key="1">
    <source>
        <dbReference type="ARBA" id="ARBA00039658"/>
    </source>
</evidence>
<dbReference type="OMA" id="PQVETHH"/>
<dbReference type="GO" id="GO:0016787">
    <property type="term" value="F:hydrolase activity"/>
    <property type="evidence" value="ECO:0007669"/>
    <property type="project" value="UniProtKB-KW"/>
</dbReference>
<dbReference type="InterPro" id="IPR001584">
    <property type="entry name" value="Integrase_cat-core"/>
</dbReference>
<protein>
    <recommendedName>
        <fullName evidence="1">Gypsy retrotransposon integrase-like protein 1</fullName>
    </recommendedName>
</protein>
<name>A0A8C5CZJ8_GADMO</name>
<sequence>MVSAEGVRVDPKDFEAVLALKTKTPQTVGDIRQVLGFLSYYRSYIQDFAKIAKPLYELLQGKSPMPKQPPRHCKSKGPQLPSRTPIEWTADHQSTLEELINMLTHPPVLAYPNFEEPFVLHTDASEKGLGAILYQQQDGKLRVIGYGSRTLTPAERNYNLHSGKLEFLALKWAVCEKFRDYLFYAPHFTIYTDNNPLTYVMSTAKLNAVGHRWVGELSDFRFNIKYRPGKINIDADTLSRIPLDMNSYVETCTEELSQEVLHATWDGSQAAKRKEVAWIVALYASSLDVIPQPRMTLPEISHDELAKAQREDPAIGEVIRLKETNAVLTDATRKSVSGLTRKILHEWNQLHLEDEILYRRTTERKQLVLPVKYQPVALKHLHDNMGHVGTERVLQLARERFYWPYMKRCIEDYVTKKCSCIKQKKPTTHVRAPMGGITSNSPLDLVCIDYLHLEKSKGGYEYILVVIDHFTRFAQAYPTKNKSGQTAAERIYNDYVPRFGYPNKLHHDQGREFENVLFRTLGRMSGVGHSRTSPYHPQCNPAERFNRTLLQMLRTLEEKEKDKWKEHLPQIVHAYNCTRHESTGHSPHYLLYGQHPRLPVDLLFGLLEETDPVTHTGYAAKWSKRMKEAYQIATKNSLASSAKGKSYYDQKVRGVVLKPGDRVLVRNLSERGGPGKLRSYWEKRIYVVKEQVSDNPVYIIQPEGDYKGKTRTLHRNLLLLVNDLPVESTPQSANAVAKPPQRQNKSQLRASATTDLDQSEETSDSDDEWTGGYWLRTPVNRMGQSQEPSSSAMAAVQTPSKPAITHREHANTLPERGDEQYIPEIEDLQNIPEREDDQNDPERDGMLMGDRTQTNELSDAENMPEHEEGEQDGYPQQRQEERLIPPLVVSSPARDVYREVRQSARERRPRQLFTYDTLGQPSLHAYIDTVFTCTTPSHIPSLSMPHYIRPLFSSLPYTSPMYMPYTYYMPYTTPVYQWGNISF</sequence>
<evidence type="ECO:0000313" key="4">
    <source>
        <dbReference type="Ensembl" id="ENSGMOP00000067574.1"/>
    </source>
</evidence>
<dbReference type="Pfam" id="PF17919">
    <property type="entry name" value="RT_RNaseH_2"/>
    <property type="match status" value="1"/>
</dbReference>
<feature type="domain" description="Integrase catalytic" evidence="3">
    <location>
        <begin position="438"/>
        <end position="595"/>
    </location>
</feature>
<dbReference type="FunFam" id="3.30.420.10:FF:000032">
    <property type="entry name" value="Retrovirus-related Pol polyprotein from transposon 297-like Protein"/>
    <property type="match status" value="1"/>
</dbReference>
<dbReference type="SUPFAM" id="SSF56672">
    <property type="entry name" value="DNA/RNA polymerases"/>
    <property type="match status" value="1"/>
</dbReference>
<dbReference type="InterPro" id="IPR041577">
    <property type="entry name" value="RT_RNaseH_2"/>
</dbReference>
<feature type="compositionally biased region" description="Basic and acidic residues" evidence="2">
    <location>
        <begin position="805"/>
        <end position="819"/>
    </location>
</feature>
<dbReference type="Proteomes" id="UP000694546">
    <property type="component" value="Chromosome 11"/>
</dbReference>
<dbReference type="InterPro" id="IPR043502">
    <property type="entry name" value="DNA/RNA_pol_sf"/>
</dbReference>
<dbReference type="SUPFAM" id="SSF53098">
    <property type="entry name" value="Ribonuclease H-like"/>
    <property type="match status" value="1"/>
</dbReference>
<dbReference type="CDD" id="cd09274">
    <property type="entry name" value="RNase_HI_RT_Ty3"/>
    <property type="match status" value="1"/>
</dbReference>
<reference evidence="4" key="2">
    <citation type="submission" date="2025-09" db="UniProtKB">
        <authorList>
            <consortium name="Ensembl"/>
        </authorList>
    </citation>
    <scope>IDENTIFICATION</scope>
</reference>
<dbReference type="InterPro" id="IPR036397">
    <property type="entry name" value="RNaseH_sf"/>
</dbReference>
<dbReference type="FunFam" id="1.10.340.70:FF:000001">
    <property type="entry name" value="Retrovirus-related Pol polyprotein from transposon gypsy-like Protein"/>
    <property type="match status" value="1"/>
</dbReference>
<proteinExistence type="predicted"/>
<dbReference type="PANTHER" id="PTHR37984:SF15">
    <property type="entry name" value="INTEGRASE CATALYTIC DOMAIN-CONTAINING PROTEIN"/>
    <property type="match status" value="1"/>
</dbReference>
<feature type="compositionally biased region" description="Polar residues" evidence="2">
    <location>
        <begin position="741"/>
        <end position="752"/>
    </location>
</feature>
<dbReference type="Pfam" id="PF17921">
    <property type="entry name" value="Integrase_H2C2"/>
    <property type="match status" value="1"/>
</dbReference>
<feature type="region of interest" description="Disordered" evidence="2">
    <location>
        <begin position="62"/>
        <end position="85"/>
    </location>
</feature>
<dbReference type="Pfam" id="PF00665">
    <property type="entry name" value="rve"/>
    <property type="match status" value="1"/>
</dbReference>
<feature type="region of interest" description="Disordered" evidence="2">
    <location>
        <begin position="730"/>
        <end position="878"/>
    </location>
</feature>
<feature type="compositionally biased region" description="Acidic residues" evidence="2">
    <location>
        <begin position="757"/>
        <end position="769"/>
    </location>
</feature>
<dbReference type="InterPro" id="IPR012337">
    <property type="entry name" value="RNaseH-like_sf"/>
</dbReference>
<dbReference type="Gene3D" id="3.30.420.10">
    <property type="entry name" value="Ribonuclease H-like superfamily/Ribonuclease H"/>
    <property type="match status" value="1"/>
</dbReference>
<dbReference type="PROSITE" id="PS50994">
    <property type="entry name" value="INTEGRASE"/>
    <property type="match status" value="1"/>
</dbReference>
<dbReference type="GO" id="GO:0015074">
    <property type="term" value="P:DNA integration"/>
    <property type="evidence" value="ECO:0007669"/>
    <property type="project" value="InterPro"/>
</dbReference>
<evidence type="ECO:0000259" key="3">
    <source>
        <dbReference type="PROSITE" id="PS50994"/>
    </source>
</evidence>
<dbReference type="GO" id="GO:0003964">
    <property type="term" value="F:RNA-directed DNA polymerase activity"/>
    <property type="evidence" value="ECO:0007669"/>
    <property type="project" value="UniProtKB-KW"/>
</dbReference>
<dbReference type="AlphaFoldDB" id="A0A8C5CZJ8"/>
<feature type="compositionally biased region" description="Polar residues" evidence="2">
    <location>
        <begin position="782"/>
        <end position="800"/>
    </location>
</feature>
<reference evidence="4" key="1">
    <citation type="submission" date="2025-08" db="UniProtKB">
        <authorList>
            <consortium name="Ensembl"/>
        </authorList>
    </citation>
    <scope>IDENTIFICATION</scope>
</reference>
<accession>A0A8C5CZJ8</accession>
<dbReference type="GO" id="GO:0003676">
    <property type="term" value="F:nucleic acid binding"/>
    <property type="evidence" value="ECO:0007669"/>
    <property type="project" value="InterPro"/>
</dbReference>
<dbReference type="PANTHER" id="PTHR37984">
    <property type="entry name" value="PROTEIN CBG26694"/>
    <property type="match status" value="1"/>
</dbReference>
<dbReference type="Gene3D" id="1.10.340.70">
    <property type="match status" value="1"/>
</dbReference>
<dbReference type="FunFam" id="3.10.20.370:FF:000001">
    <property type="entry name" value="Retrovirus-related Pol polyprotein from transposon 17.6-like protein"/>
    <property type="match status" value="1"/>
</dbReference>
<dbReference type="InterPro" id="IPR043128">
    <property type="entry name" value="Rev_trsase/Diguanyl_cyclase"/>
</dbReference>
<dbReference type="InterPro" id="IPR050951">
    <property type="entry name" value="Retrovirus_Pol_polyprotein"/>
</dbReference>
<keyword evidence="5" id="KW-1185">Reference proteome</keyword>
<evidence type="ECO:0000256" key="2">
    <source>
        <dbReference type="SAM" id="MobiDB-lite"/>
    </source>
</evidence>
<evidence type="ECO:0000313" key="5">
    <source>
        <dbReference type="Proteomes" id="UP000694546"/>
    </source>
</evidence>
<dbReference type="InterPro" id="IPR041588">
    <property type="entry name" value="Integrase_H2C2"/>
</dbReference>
<dbReference type="Gene3D" id="3.30.70.270">
    <property type="match status" value="1"/>
</dbReference>
<dbReference type="Ensembl" id="ENSGMOT00000033263.1">
    <property type="protein sequence ID" value="ENSGMOP00000067574.1"/>
    <property type="gene ID" value="ENSGMOG00000026929.1"/>
</dbReference>
<dbReference type="GeneTree" id="ENSGT01100000263500"/>
<dbReference type="GO" id="GO:0004519">
    <property type="term" value="F:endonuclease activity"/>
    <property type="evidence" value="ECO:0007669"/>
    <property type="project" value="UniProtKB-KW"/>
</dbReference>
<organism evidence="4 5">
    <name type="scientific">Gadus morhua</name>
    <name type="common">Atlantic cod</name>
    <dbReference type="NCBI Taxonomy" id="8049"/>
    <lineage>
        <taxon>Eukaryota</taxon>
        <taxon>Metazoa</taxon>
        <taxon>Chordata</taxon>
        <taxon>Craniata</taxon>
        <taxon>Vertebrata</taxon>
        <taxon>Euteleostomi</taxon>
        <taxon>Actinopterygii</taxon>
        <taxon>Neopterygii</taxon>
        <taxon>Teleostei</taxon>
        <taxon>Neoteleostei</taxon>
        <taxon>Acanthomorphata</taxon>
        <taxon>Zeiogadaria</taxon>
        <taxon>Gadariae</taxon>
        <taxon>Gadiformes</taxon>
        <taxon>Gadoidei</taxon>
        <taxon>Gadidae</taxon>
        <taxon>Gadus</taxon>
    </lineage>
</organism>